<accession>A0A0F9KEP8</accession>
<comment type="caution">
    <text evidence="1">The sequence shown here is derived from an EMBL/GenBank/DDBJ whole genome shotgun (WGS) entry which is preliminary data.</text>
</comment>
<dbReference type="AlphaFoldDB" id="A0A0F9KEP8"/>
<name>A0A0F9KEP8_9ZZZZ</name>
<proteinExistence type="predicted"/>
<protein>
    <submittedName>
        <fullName evidence="1">Uncharacterized protein</fullName>
    </submittedName>
</protein>
<reference evidence="1" key="1">
    <citation type="journal article" date="2015" name="Nature">
        <title>Complex archaea that bridge the gap between prokaryotes and eukaryotes.</title>
        <authorList>
            <person name="Spang A."/>
            <person name="Saw J.H."/>
            <person name="Jorgensen S.L."/>
            <person name="Zaremba-Niedzwiedzka K."/>
            <person name="Martijn J."/>
            <person name="Lind A.E."/>
            <person name="van Eijk R."/>
            <person name="Schleper C."/>
            <person name="Guy L."/>
            <person name="Ettema T.J."/>
        </authorList>
    </citation>
    <scope>NUCLEOTIDE SEQUENCE</scope>
</reference>
<sequence>MLSLRGKKKSSKRCLKLLPVVNARNYVKFQIVIKIIKRAKYGVQAVLQKKKKLEYKNNLKGFNELFYTNDLDVLPYFYRYSFLLTDHI</sequence>
<evidence type="ECO:0000313" key="1">
    <source>
        <dbReference type="EMBL" id="KKM73171.1"/>
    </source>
</evidence>
<gene>
    <name evidence="1" type="ORF">LCGC14_1413140</name>
</gene>
<organism evidence="1">
    <name type="scientific">marine sediment metagenome</name>
    <dbReference type="NCBI Taxonomy" id="412755"/>
    <lineage>
        <taxon>unclassified sequences</taxon>
        <taxon>metagenomes</taxon>
        <taxon>ecological metagenomes</taxon>
    </lineage>
</organism>
<dbReference type="EMBL" id="LAZR01009346">
    <property type="protein sequence ID" value="KKM73171.1"/>
    <property type="molecule type" value="Genomic_DNA"/>
</dbReference>